<dbReference type="EMBL" id="IAAA01017163">
    <property type="protein sequence ID" value="LAA03563.1"/>
    <property type="molecule type" value="mRNA"/>
</dbReference>
<evidence type="ECO:0000256" key="12">
    <source>
        <dbReference type="ARBA" id="ARBA00030594"/>
    </source>
</evidence>
<evidence type="ECO:0000256" key="4">
    <source>
        <dbReference type="ARBA" id="ARBA00009636"/>
    </source>
</evidence>
<evidence type="ECO:0000256" key="14">
    <source>
        <dbReference type="RuleBase" id="RU000352"/>
    </source>
</evidence>
<dbReference type="PRINTS" id="PR01161">
    <property type="entry name" value="TUBULIN"/>
</dbReference>
<dbReference type="PRINTS" id="PR01224">
    <property type="entry name" value="DELTATUBULIN"/>
</dbReference>
<evidence type="ECO:0000259" key="15">
    <source>
        <dbReference type="SMART" id="SM00864"/>
    </source>
</evidence>
<dbReference type="GO" id="GO:0007017">
    <property type="term" value="P:microtubule-based process"/>
    <property type="evidence" value="ECO:0007669"/>
    <property type="project" value="InterPro"/>
</dbReference>
<accession>A0A2L2Y5Y8</accession>
<dbReference type="InterPro" id="IPR003008">
    <property type="entry name" value="Tubulin_FtsZ_GTPase"/>
</dbReference>
<name>A0A2L2Y5Y8_PARTP</name>
<dbReference type="PROSITE" id="PS00227">
    <property type="entry name" value="TUBULIN"/>
    <property type="match status" value="1"/>
</dbReference>
<dbReference type="OrthoDB" id="10250004at2759"/>
<keyword evidence="7 14" id="KW-0547">Nucleotide-binding</keyword>
<dbReference type="GO" id="GO:0030030">
    <property type="term" value="P:cell projection organization"/>
    <property type="evidence" value="ECO:0007669"/>
    <property type="project" value="UniProtKB-KW"/>
</dbReference>
<dbReference type="Gene3D" id="3.40.50.1440">
    <property type="entry name" value="Tubulin/FtsZ, GTPase domain"/>
    <property type="match status" value="1"/>
</dbReference>
<evidence type="ECO:0000256" key="9">
    <source>
        <dbReference type="ARBA" id="ARBA00023134"/>
    </source>
</evidence>
<dbReference type="Pfam" id="PF00091">
    <property type="entry name" value="Tubulin"/>
    <property type="match status" value="1"/>
</dbReference>
<proteinExistence type="evidence at transcript level"/>
<comment type="subcellular location">
    <subcellularLocation>
        <location evidence="3">Cell projection</location>
        <location evidence="3">Cilium</location>
    </subcellularLocation>
    <subcellularLocation>
        <location evidence="1">Cytoplasm</location>
        <location evidence="1">Cytoskeleton</location>
        <location evidence="1">Microtubule organizing center</location>
        <location evidence="1">Centrosome</location>
        <location evidence="1">Centriole</location>
    </subcellularLocation>
    <subcellularLocation>
        <location evidence="2">Nucleus</location>
    </subcellularLocation>
</comment>
<dbReference type="GO" id="GO:0005814">
    <property type="term" value="C:centriole"/>
    <property type="evidence" value="ECO:0007669"/>
    <property type="project" value="UniProtKB-SubCell"/>
</dbReference>
<keyword evidence="11" id="KW-0966">Cell projection</keyword>
<sequence>MSYVVTQTGQCGNQLGQCFFDLLSDVVKNQSSANSSFSDETFNRFFIDAEDKIFARSVLFDTEPKVIEEISKPFKGRSWFYRDDGAVRVHDLGSGNNWAMGYHCYGPTAQDAALNAVRKEMERCDHLISLLQLSSVAGGTGSGFGSYLSQLFRDEFSTKSSTNIIMWPFHKCDVTIQAYNSILSLSSFQESSDAIFLFENDWLMKLCRQKLRIKSSSLQDLNKVASLQLAHVLLPIGNNLNFSFTFNDTLAHLVPHPQFKLVGFRSVPQEPSASLPFSAHTWPGLLQSLKRMILYNTAIDEGKASPQ</sequence>
<dbReference type="InterPro" id="IPR000217">
    <property type="entry name" value="Tubulin"/>
</dbReference>
<dbReference type="InterPro" id="IPR036525">
    <property type="entry name" value="Tubulin/FtsZ_GTPase_sf"/>
</dbReference>
<comment type="function">
    <text evidence="13">Acts as a positive regulator of hedgehog signaling and regulates ciliary function.</text>
</comment>
<reference evidence="16" key="1">
    <citation type="journal article" date="2016" name="Mol. Ecol. Resour.">
        <title>Evaluation of the impact of RNA preservation methods of spiders for de novo transcriptome assembly.</title>
        <authorList>
            <person name="Kono N."/>
            <person name="Nakamura H."/>
            <person name="Ito Y."/>
            <person name="Tomita M."/>
            <person name="Arakawa K."/>
        </authorList>
    </citation>
    <scope>NUCLEOTIDE SEQUENCE</scope>
    <source>
        <tissue evidence="16">Whole body</tissue>
    </source>
</reference>
<dbReference type="PANTHER" id="PTHR11588">
    <property type="entry name" value="TUBULIN"/>
    <property type="match status" value="1"/>
</dbReference>
<dbReference type="GO" id="GO:0005929">
    <property type="term" value="C:cilium"/>
    <property type="evidence" value="ECO:0007669"/>
    <property type="project" value="UniProtKB-SubCell"/>
</dbReference>
<dbReference type="GO" id="GO:0005874">
    <property type="term" value="C:microtubule"/>
    <property type="evidence" value="ECO:0007669"/>
    <property type="project" value="UniProtKB-KW"/>
</dbReference>
<dbReference type="SUPFAM" id="SSF52490">
    <property type="entry name" value="Tubulin nucleotide-binding domain-like"/>
    <property type="match status" value="1"/>
</dbReference>
<dbReference type="AlphaFoldDB" id="A0A2L2Y5Y8"/>
<keyword evidence="10" id="KW-0539">Nucleus</keyword>
<dbReference type="InterPro" id="IPR002967">
    <property type="entry name" value="Delta_tubulin"/>
</dbReference>
<keyword evidence="8" id="KW-0970">Cilium biogenesis/degradation</keyword>
<evidence type="ECO:0000256" key="11">
    <source>
        <dbReference type="ARBA" id="ARBA00023273"/>
    </source>
</evidence>
<evidence type="ECO:0000256" key="2">
    <source>
        <dbReference type="ARBA" id="ARBA00004123"/>
    </source>
</evidence>
<dbReference type="SMART" id="SM00864">
    <property type="entry name" value="Tubulin"/>
    <property type="match status" value="1"/>
</dbReference>
<dbReference type="CDD" id="cd02189">
    <property type="entry name" value="delta_zeta_tubulin-like"/>
    <property type="match status" value="1"/>
</dbReference>
<organism evidence="16">
    <name type="scientific">Parasteatoda tepidariorum</name>
    <name type="common">Common house spider</name>
    <name type="synonym">Achaearanea tepidariorum</name>
    <dbReference type="NCBI Taxonomy" id="114398"/>
    <lineage>
        <taxon>Eukaryota</taxon>
        <taxon>Metazoa</taxon>
        <taxon>Ecdysozoa</taxon>
        <taxon>Arthropoda</taxon>
        <taxon>Chelicerata</taxon>
        <taxon>Arachnida</taxon>
        <taxon>Araneae</taxon>
        <taxon>Araneomorphae</taxon>
        <taxon>Entelegynae</taxon>
        <taxon>Araneoidea</taxon>
        <taxon>Theridiidae</taxon>
        <taxon>Parasteatoda</taxon>
    </lineage>
</organism>
<evidence type="ECO:0000256" key="10">
    <source>
        <dbReference type="ARBA" id="ARBA00023242"/>
    </source>
</evidence>
<evidence type="ECO:0000256" key="13">
    <source>
        <dbReference type="ARBA" id="ARBA00046149"/>
    </source>
</evidence>
<evidence type="ECO:0000256" key="3">
    <source>
        <dbReference type="ARBA" id="ARBA00004138"/>
    </source>
</evidence>
<keyword evidence="9 14" id="KW-0342">GTP-binding</keyword>
<comment type="similarity">
    <text evidence="4 14">Belongs to the tubulin family.</text>
</comment>
<protein>
    <recommendedName>
        <fullName evidence="5">Tubulin delta chain</fullName>
    </recommendedName>
    <alternativeName>
        <fullName evidence="12">Delta-tubulin</fullName>
    </alternativeName>
</protein>
<keyword evidence="6 14" id="KW-0493">Microtubule</keyword>
<dbReference type="GO" id="GO:0005200">
    <property type="term" value="F:structural constituent of cytoskeleton"/>
    <property type="evidence" value="ECO:0007669"/>
    <property type="project" value="InterPro"/>
</dbReference>
<dbReference type="GO" id="GO:0005634">
    <property type="term" value="C:nucleus"/>
    <property type="evidence" value="ECO:0007669"/>
    <property type="project" value="UniProtKB-SubCell"/>
</dbReference>
<dbReference type="GO" id="GO:0005525">
    <property type="term" value="F:GTP binding"/>
    <property type="evidence" value="ECO:0007669"/>
    <property type="project" value="UniProtKB-UniRule"/>
</dbReference>
<dbReference type="InterPro" id="IPR017975">
    <property type="entry name" value="Tubulin_CS"/>
</dbReference>
<evidence type="ECO:0000256" key="8">
    <source>
        <dbReference type="ARBA" id="ARBA00022794"/>
    </source>
</evidence>
<evidence type="ECO:0000256" key="6">
    <source>
        <dbReference type="ARBA" id="ARBA00022701"/>
    </source>
</evidence>
<evidence type="ECO:0000256" key="1">
    <source>
        <dbReference type="ARBA" id="ARBA00004114"/>
    </source>
</evidence>
<feature type="domain" description="Tubulin/FtsZ GTPase" evidence="15">
    <location>
        <begin position="42"/>
        <end position="240"/>
    </location>
</feature>
<evidence type="ECO:0000313" key="16">
    <source>
        <dbReference type="EMBL" id="LAA03563.1"/>
    </source>
</evidence>
<evidence type="ECO:0000256" key="7">
    <source>
        <dbReference type="ARBA" id="ARBA00022741"/>
    </source>
</evidence>
<evidence type="ECO:0000256" key="5">
    <source>
        <dbReference type="ARBA" id="ARBA00014184"/>
    </source>
</evidence>